<accession>A0A9P0PYR8</accession>
<dbReference type="PANTHER" id="PTHR22028">
    <property type="entry name" value="SFI1 SPINDLE BODY DOMAIN-CONTAINING PROTEIN-RELATED"/>
    <property type="match status" value="1"/>
</dbReference>
<gene>
    <name evidence="2" type="ORF">ACAOBT_LOCUS24686</name>
</gene>
<keyword evidence="1" id="KW-0175">Coiled coil</keyword>
<protein>
    <submittedName>
        <fullName evidence="2">Uncharacterized protein</fullName>
    </submittedName>
</protein>
<dbReference type="OrthoDB" id="6256972at2759"/>
<dbReference type="InterPro" id="IPR052270">
    <property type="entry name" value="CACF_protein"/>
</dbReference>
<dbReference type="AlphaFoldDB" id="A0A9P0PYR8"/>
<organism evidence="2 3">
    <name type="scientific">Acanthoscelides obtectus</name>
    <name type="common">Bean weevil</name>
    <name type="synonym">Bruchus obtectus</name>
    <dbReference type="NCBI Taxonomy" id="200917"/>
    <lineage>
        <taxon>Eukaryota</taxon>
        <taxon>Metazoa</taxon>
        <taxon>Ecdysozoa</taxon>
        <taxon>Arthropoda</taxon>
        <taxon>Hexapoda</taxon>
        <taxon>Insecta</taxon>
        <taxon>Pterygota</taxon>
        <taxon>Neoptera</taxon>
        <taxon>Endopterygota</taxon>
        <taxon>Coleoptera</taxon>
        <taxon>Polyphaga</taxon>
        <taxon>Cucujiformia</taxon>
        <taxon>Chrysomeloidea</taxon>
        <taxon>Chrysomelidae</taxon>
        <taxon>Bruchinae</taxon>
        <taxon>Bruchini</taxon>
        <taxon>Acanthoscelides</taxon>
    </lineage>
</organism>
<dbReference type="EMBL" id="CAKOFQ010007345">
    <property type="protein sequence ID" value="CAH1998929.1"/>
    <property type="molecule type" value="Genomic_DNA"/>
</dbReference>
<evidence type="ECO:0000313" key="2">
    <source>
        <dbReference type="EMBL" id="CAH1998929.1"/>
    </source>
</evidence>
<evidence type="ECO:0000313" key="3">
    <source>
        <dbReference type="Proteomes" id="UP001152888"/>
    </source>
</evidence>
<comment type="caution">
    <text evidence="2">The sequence shown here is derived from an EMBL/GenBank/DDBJ whole genome shotgun (WGS) entry which is preliminary data.</text>
</comment>
<feature type="coiled-coil region" evidence="1">
    <location>
        <begin position="96"/>
        <end position="133"/>
    </location>
</feature>
<sequence length="332" mass="40623">MQKAKIEEQNKIIAELELGIIREDLMKSIENTKTNIREIFAECSQKIRLKIPTLLIQEPKFSVCSKQAPKFVQQMEERAMIRARNREIILERKRFIEETRQKLLEEAIERKKVLEEEERKRNLEILKEKRKKEIELERIRQANMQIYLKKLNQAIAFHNRILMEQCFRKLAINALKSKEKYALAVDHHGRSILTNSMRQWIEFVADIYKPKFSLAEEHYRKYLLRISFSIWQEMKNESTRNTQVAEDYYEFKLSSNIFIYWHRYTCKQIMLEHKKLEIAAKHFCKKIVFHYFYQWKSLKMVLELERAKEMKKRKWREKVWEILPDYKPPIEF</sequence>
<name>A0A9P0PYR8_ACAOB</name>
<evidence type="ECO:0000256" key="1">
    <source>
        <dbReference type="SAM" id="Coils"/>
    </source>
</evidence>
<proteinExistence type="predicted"/>
<keyword evidence="3" id="KW-1185">Reference proteome</keyword>
<dbReference type="Proteomes" id="UP001152888">
    <property type="component" value="Unassembled WGS sequence"/>
</dbReference>
<dbReference type="PANTHER" id="PTHR22028:SF5">
    <property type="entry name" value="COILED-COIL DOMAIN-CONTAINING PROTEIN 191"/>
    <property type="match status" value="1"/>
</dbReference>
<reference evidence="2" key="1">
    <citation type="submission" date="2022-03" db="EMBL/GenBank/DDBJ databases">
        <authorList>
            <person name="Sayadi A."/>
        </authorList>
    </citation>
    <scope>NUCLEOTIDE SEQUENCE</scope>
</reference>